<proteinExistence type="predicted"/>
<protein>
    <submittedName>
        <fullName evidence="1">Uncharacterized protein</fullName>
    </submittedName>
</protein>
<name>F8AKN2_METOI</name>
<dbReference type="STRING" id="647113.Metok_0376"/>
<organism evidence="1 2">
    <name type="scientific">Methanothermococcus okinawensis (strain DSM 14208 / JCM 11175 / IH1)</name>
    <dbReference type="NCBI Taxonomy" id="647113"/>
    <lineage>
        <taxon>Archaea</taxon>
        <taxon>Methanobacteriati</taxon>
        <taxon>Methanobacteriota</taxon>
        <taxon>Methanomada group</taxon>
        <taxon>Methanococci</taxon>
        <taxon>Methanococcales</taxon>
        <taxon>Methanococcaceae</taxon>
        <taxon>Methanothermococcus</taxon>
    </lineage>
</organism>
<accession>F8AKN2</accession>
<keyword evidence="2" id="KW-1185">Reference proteome</keyword>
<dbReference type="eggNOG" id="arCOG08302">
    <property type="taxonomic scope" value="Archaea"/>
</dbReference>
<dbReference type="EMBL" id="CP002792">
    <property type="protein sequence ID" value="AEH06365.1"/>
    <property type="molecule type" value="Genomic_DNA"/>
</dbReference>
<reference evidence="1" key="1">
    <citation type="submission" date="2011-05" db="EMBL/GenBank/DDBJ databases">
        <title>Complete sequence of chromosome of Methanothermococcus okinawensis IH1.</title>
        <authorList>
            <consortium name="US DOE Joint Genome Institute"/>
            <person name="Lucas S."/>
            <person name="Han J."/>
            <person name="Lapidus A."/>
            <person name="Cheng J.-F."/>
            <person name="Goodwin L."/>
            <person name="Pitluck S."/>
            <person name="Peters L."/>
            <person name="Mikhailova N."/>
            <person name="Held B."/>
            <person name="Han C."/>
            <person name="Tapia R."/>
            <person name="Land M."/>
            <person name="Hauser L."/>
            <person name="Kyrpides N."/>
            <person name="Ivanova N."/>
            <person name="Pagani I."/>
            <person name="Sieprawska-Lupa M."/>
            <person name="Takai K."/>
            <person name="Miyazaki J."/>
            <person name="Whitman W."/>
            <person name="Woyke T."/>
        </authorList>
    </citation>
    <scope>NUCLEOTIDE SEQUENCE [LARGE SCALE GENOMIC DNA]</scope>
    <source>
        <strain evidence="1">IH1</strain>
    </source>
</reference>
<evidence type="ECO:0000313" key="2">
    <source>
        <dbReference type="Proteomes" id="UP000009296"/>
    </source>
</evidence>
<evidence type="ECO:0000313" key="1">
    <source>
        <dbReference type="EMBL" id="AEH06365.1"/>
    </source>
</evidence>
<gene>
    <name evidence="1" type="ordered locus">Metok_0376</name>
</gene>
<dbReference type="AlphaFoldDB" id="F8AKN2"/>
<sequence length="73" mass="8579">MIYYIVLVQGVPESYGCARSRIDFQKKKDLFDGFGCEIKNVSKEEFEKVKKKVDIKTQLYRKHFQLILGGENM</sequence>
<dbReference type="Proteomes" id="UP000009296">
    <property type="component" value="Chromosome"/>
</dbReference>
<dbReference type="HOGENOM" id="CLU_2695822_0_0_2"/>
<dbReference type="KEGG" id="mok:Metok_0376"/>